<evidence type="ECO:0000256" key="1">
    <source>
        <dbReference type="SAM" id="Phobius"/>
    </source>
</evidence>
<evidence type="ECO:0000313" key="2">
    <source>
        <dbReference type="EMBL" id="RKG30824.1"/>
    </source>
</evidence>
<name>A0A3A8ELJ5_9GAMM</name>
<evidence type="ECO:0000313" key="3">
    <source>
        <dbReference type="Proteomes" id="UP000282388"/>
    </source>
</evidence>
<comment type="caution">
    <text evidence="2">The sequence shown here is derived from an EMBL/GenBank/DDBJ whole genome shotgun (WGS) entry which is preliminary data.</text>
</comment>
<dbReference type="AlphaFoldDB" id="A0A3A8ELJ5"/>
<reference evidence="2 3" key="1">
    <citation type="submission" date="2018-09" db="EMBL/GenBank/DDBJ databases">
        <title>The draft genome of Acinetobacter spp. strains.</title>
        <authorList>
            <person name="Qin J."/>
            <person name="Feng Y."/>
            <person name="Zong Z."/>
        </authorList>
    </citation>
    <scope>NUCLEOTIDE SEQUENCE [LARGE SCALE GENOMIC DNA]</scope>
    <source>
        <strain evidence="2 3">WCHAc060012</strain>
    </source>
</reference>
<protein>
    <submittedName>
        <fullName evidence="2">Uncharacterized protein</fullName>
    </submittedName>
</protein>
<keyword evidence="1" id="KW-0812">Transmembrane</keyword>
<keyword evidence="3" id="KW-1185">Reference proteome</keyword>
<dbReference type="Proteomes" id="UP000282388">
    <property type="component" value="Unassembled WGS sequence"/>
</dbReference>
<dbReference type="EMBL" id="RAXV01000020">
    <property type="protein sequence ID" value="RKG30824.1"/>
    <property type="molecule type" value="Genomic_DNA"/>
</dbReference>
<accession>A0A3A8ELJ5</accession>
<keyword evidence="1" id="KW-0472">Membrane</keyword>
<keyword evidence="1" id="KW-1133">Transmembrane helix</keyword>
<feature type="transmembrane region" description="Helical" evidence="1">
    <location>
        <begin position="21"/>
        <end position="45"/>
    </location>
</feature>
<proteinExistence type="predicted"/>
<organism evidence="2 3">
    <name type="scientific">Acinetobacter tianfuensis</name>
    <dbReference type="NCBI Taxonomy" id="2419603"/>
    <lineage>
        <taxon>Bacteria</taxon>
        <taxon>Pseudomonadati</taxon>
        <taxon>Pseudomonadota</taxon>
        <taxon>Gammaproteobacteria</taxon>
        <taxon>Moraxellales</taxon>
        <taxon>Moraxellaceae</taxon>
        <taxon>Acinetobacter</taxon>
    </lineage>
</organism>
<gene>
    <name evidence="2" type="ORF">D7V32_10160</name>
</gene>
<sequence length="59" mass="6600">MHCIRAVVNIFLQYGLKKDSFFITYALCSGTGAAILIVSSVPFYFDNILEREGYADVAF</sequence>